<organism evidence="4">
    <name type="scientific">Haemonchus placei</name>
    <name type="common">Barber's pole worm</name>
    <dbReference type="NCBI Taxonomy" id="6290"/>
    <lineage>
        <taxon>Eukaryota</taxon>
        <taxon>Metazoa</taxon>
        <taxon>Ecdysozoa</taxon>
        <taxon>Nematoda</taxon>
        <taxon>Chromadorea</taxon>
        <taxon>Rhabditida</taxon>
        <taxon>Rhabditina</taxon>
        <taxon>Rhabditomorpha</taxon>
        <taxon>Strongyloidea</taxon>
        <taxon>Trichostrongylidae</taxon>
        <taxon>Haemonchus</taxon>
    </lineage>
</organism>
<dbReference type="EMBL" id="UZAF01019647">
    <property type="protein sequence ID" value="VDO62305.1"/>
    <property type="molecule type" value="Genomic_DNA"/>
</dbReference>
<feature type="compositionally biased region" description="Low complexity" evidence="1">
    <location>
        <begin position="1544"/>
        <end position="1553"/>
    </location>
</feature>
<evidence type="ECO:0000313" key="4">
    <source>
        <dbReference type="WBParaSite" id="HPLM_0001690501-mRNA-1"/>
    </source>
</evidence>
<dbReference type="OMA" id="ELCIRIM"/>
<gene>
    <name evidence="2" type="ORF">HPLM_LOCUS16897</name>
</gene>
<name>A0A0N4WYF7_HAEPC</name>
<dbReference type="GO" id="GO:0070939">
    <property type="term" value="C:Dsl1/NZR complex"/>
    <property type="evidence" value="ECO:0007669"/>
    <property type="project" value="TreeGrafter"/>
</dbReference>
<reference evidence="4" key="1">
    <citation type="submission" date="2017-02" db="UniProtKB">
        <authorList>
            <consortium name="WormBaseParasite"/>
        </authorList>
    </citation>
    <scope>IDENTIFICATION</scope>
</reference>
<dbReference type="PANTHER" id="PTHR15922">
    <property type="entry name" value="NEUROBLASTOMA-AMPLIFIED SEQUENCE"/>
    <property type="match status" value="1"/>
</dbReference>
<dbReference type="Proteomes" id="UP000268014">
    <property type="component" value="Unassembled WGS sequence"/>
</dbReference>
<evidence type="ECO:0000313" key="2">
    <source>
        <dbReference type="EMBL" id="VDO62305.1"/>
    </source>
</evidence>
<dbReference type="PANTHER" id="PTHR15922:SF2">
    <property type="entry name" value="NBAS SUBUNIT OF NRZ TETHERING COMPLEX"/>
    <property type="match status" value="1"/>
</dbReference>
<dbReference type="OrthoDB" id="19988at2759"/>
<dbReference type="STRING" id="6290.A0A0N4WYF7"/>
<evidence type="ECO:0000256" key="1">
    <source>
        <dbReference type="SAM" id="MobiDB-lite"/>
    </source>
</evidence>
<accession>A0A0N4WYF7</accession>
<sequence>MKKPRRRVNESDLDYTRDAEENSKILLKEKYEMLRWTDTVEIKTPNLLIPAQIANYVESLPFCKISVPSSADRFAIMHHSRLLDVYAIDGQNIVQESSVQVLEDEFPQYCLLEFTASGSLLLSTRSSAQIDVFDHQGGYCYDIPLESPENNIDLVCAISSIRTIANTTADDKYLDILYALQYNGALSVFKIGRLTRFQKLWSASLELGLAGTFCVLPKYNLLLAGSHYRANSEGSLSGGLCSFRMTDVEPYVEPIRFASDQAGWLSRLPFSSASYAYLVSMSLNESMSKLVGVSSNGDFHLFDIPHTGSVFSVKYVSGPRPVQAVFIEDEEVGVLFHSGEFVRSSLDELEEAVYSVRCSDKFTSRTTLVAPAHRELFVLATDGGTEALREVALQRTSLACRLWISTLWSSFKNLVGIAVGDAALPLEKATHSESLNFELLHAPTRTLQQLFERTLNERDYSRAKSLAESYDTIDIDIVLKREWRDICQNQTVAVDSVNSILRQVSDRDWVIETCITSDAQSLPVQKALVDLGTSFPSASLPSQVRLHHNARILTVCEDVDEYLELRNVSCLEAAFRFAERLEFVLLDRLIEQNYSLLVPFTLDILTHIPPSVPPSRFEHLLPTRVAVALPVGSNLTNLTDAQLAVRVLNAHLDALFLLAEESEEIERAVQICNFGECKIETPRDDYIEWVRQRTEIMDAEAGLPEHCIALLNISVQRGYEELKSRLESFMNYSFLISTCSLVGETFQRFCEASPAHYISFLRKLPTNELVKNNSQILKLLEWRTHESLTAEQDLKDAVASYLLATTETSMDVLKAVQKERSDLLDKNVVIQCLCHSQLTGEGLLRAVLSAGVSKELASALSTFHSRGVKPTFKQLWESTTNPDAARRLLIRMARCGQATCIAEWEALRDEVHNLTTSIYNGVIDPEEAAAIVTREMLSDTNISHDQGVLQLFLTLDKKASKESNSGRLSLEKSAEVLIKKSEELMQEASSPDDPVLWQSRSLAEAARGIAPKEAGQQLKLLETVDLARELGSTALPVAIKFAEPYAFLEEIIKLNGNYKQGKKCAKLAVLLGVETPVATALSLCALSALVAHDERYLGKYIHEVIAKGRDLPVVHELCIRIMESSFVPEVVMEEIYACALLNAPQDKLMETLDLIQSHRSARKHRRIEGLEINDKLVIDPMYARARSLQYVSRTRHDDYHILRECSNLPTTEVATLLSDISSSLALCTALTEAEFKPWTKNEFLIKYEQALRALEPQLNDHLVESIPPSLLISLVTSDTNLTALDRLSDYGCDRERFIEDPEYRKESIVGLAMTEDDAMYADALQLAQDFKMNDWPVHFASLENALTSLSIQEAKAILKSRGHLARLRSDPDRLHSQLRTLVGPLMTSNDEFIAYLSLFTDGQPERAALPVLKRILEKKRDLKAVRLFTDADYLYNLILSIPDRVILSLVDGILCIPVGAEACEAAARILLDGTEIRPAANPAVIFALLRKDEASFIDLVACKTVPDELQYLERAALILEATPNADKRLVEVVRDRLSTLRTSLESSSSASSTPDPFEQDAMVFHRRRR</sequence>
<reference evidence="2 3" key="2">
    <citation type="submission" date="2018-11" db="EMBL/GenBank/DDBJ databases">
        <authorList>
            <consortium name="Pathogen Informatics"/>
        </authorList>
    </citation>
    <scope>NUCLEOTIDE SEQUENCE [LARGE SCALE GENOMIC DNA]</scope>
    <source>
        <strain evidence="2 3">MHpl1</strain>
    </source>
</reference>
<dbReference type="WBParaSite" id="HPLM_0001690501-mRNA-1">
    <property type="protein sequence ID" value="HPLM_0001690501-mRNA-1"/>
    <property type="gene ID" value="HPLM_0001690501"/>
</dbReference>
<feature type="region of interest" description="Disordered" evidence="1">
    <location>
        <begin position="1544"/>
        <end position="1569"/>
    </location>
</feature>
<protein>
    <submittedName>
        <fullName evidence="4">Neuroblastoma-amplified sequence</fullName>
    </submittedName>
</protein>
<proteinExistence type="predicted"/>
<keyword evidence="3" id="KW-1185">Reference proteome</keyword>
<evidence type="ECO:0000313" key="3">
    <source>
        <dbReference type="Proteomes" id="UP000268014"/>
    </source>
</evidence>
<dbReference type="GO" id="GO:0000149">
    <property type="term" value="F:SNARE binding"/>
    <property type="evidence" value="ECO:0007669"/>
    <property type="project" value="TreeGrafter"/>
</dbReference>
<dbReference type="GO" id="GO:0006890">
    <property type="term" value="P:retrograde vesicle-mediated transport, Golgi to endoplasmic reticulum"/>
    <property type="evidence" value="ECO:0007669"/>
    <property type="project" value="TreeGrafter"/>
</dbReference>